<dbReference type="InterPro" id="IPR048348">
    <property type="entry name" value="CCDC22_CC"/>
</dbReference>
<sequence>MDSIQVIQCVTLCLRRIVTSPEQLSQIPSFESINPNMNMSIKYKLANQLSDCIKVVIRVSALSFNCNEFHLVKEIGYKSDISYQTFLYSNEYEVRRLFLFLTERISIENDEKLIQNKQDWIDNGDILSKLKNCKLNRVWIPPSSSFRFELFNKIDEEFKYHPESDFHDQYSTAVDHDITYLKSDYNLSIHNLLSAEKNYEGPEKIFIEFKSLSKESPLLPKRVIDILEWNNHFWKESSLDMIDEPLTNEKLSNTYLCLKIKKRNFSEFKQDFHVQPSILNKNIQPEISYFKNDDQNVKIDHIESHLEQNIAELTAKLIDCDEKIEYLQKNQSELENLENEYEEKYKNFEASIKSKEELESNVKNLKYSIEEIAEAWDQMQSELLNELQAKKLENIVQNEEQGQKLYQIKSLKKSIAQKIKEIQSKEKSIEEYEAKIPEVWPPNRSSYTRRIIEIIQNIKKQNDDTKKVMIETKTIQKDINSLNGKIERSLTVADEVLCCDVKQNEWNRKCYQNLQLLRSSFTELLKAISEIGFNLREVRKLEEMIKVENQRKTSANLIRINADLEEIRNENDQLRTKLNGYEKKDHI</sequence>
<feature type="domain" description="CCDC22 coiled-coil" evidence="3">
    <location>
        <begin position="303"/>
        <end position="551"/>
    </location>
</feature>
<dbReference type="InterPro" id="IPR048349">
    <property type="entry name" value="CCDC22_N"/>
</dbReference>
<evidence type="ECO:0000256" key="2">
    <source>
        <dbReference type="ARBA" id="ARBA00017553"/>
    </source>
</evidence>
<dbReference type="EMBL" id="JXLN01009426">
    <property type="protein sequence ID" value="KPM04565.1"/>
    <property type="molecule type" value="Genomic_DNA"/>
</dbReference>
<dbReference type="Proteomes" id="UP000616769">
    <property type="component" value="Unassembled WGS sequence"/>
</dbReference>
<feature type="domain" description="CCDC22 N-terminal" evidence="4">
    <location>
        <begin position="71"/>
        <end position="106"/>
    </location>
</feature>
<accession>A0A132A1U4</accession>
<evidence type="ECO:0000313" key="5">
    <source>
        <dbReference type="EMBL" id="KPM04565.1"/>
    </source>
</evidence>
<dbReference type="PANTHER" id="PTHR15668">
    <property type="entry name" value="JM1 PROTEIN"/>
    <property type="match status" value="1"/>
</dbReference>
<dbReference type="GO" id="GO:2000060">
    <property type="term" value="P:positive regulation of ubiquitin-dependent protein catabolic process"/>
    <property type="evidence" value="ECO:0007669"/>
    <property type="project" value="TreeGrafter"/>
</dbReference>
<comment type="similarity">
    <text evidence="1">Belongs to the CCDC22 family.</text>
</comment>
<dbReference type="PANTHER" id="PTHR15668:SF4">
    <property type="entry name" value="COILED-COIL DOMAIN-CONTAINING PROTEIN 22"/>
    <property type="match status" value="1"/>
</dbReference>
<evidence type="ECO:0000256" key="1">
    <source>
        <dbReference type="ARBA" id="ARBA00006438"/>
    </source>
</evidence>
<proteinExistence type="inferred from homology"/>
<evidence type="ECO:0000259" key="3">
    <source>
        <dbReference type="Pfam" id="PF05667"/>
    </source>
</evidence>
<evidence type="ECO:0000259" key="4">
    <source>
        <dbReference type="Pfam" id="PF21674"/>
    </source>
</evidence>
<dbReference type="AlphaFoldDB" id="A0A132A1U4"/>
<evidence type="ECO:0000313" key="6">
    <source>
        <dbReference type="Proteomes" id="UP000616769"/>
    </source>
</evidence>
<gene>
    <name evidence="5" type="ORF">QR98_0030150</name>
</gene>
<dbReference type="Pfam" id="PF21674">
    <property type="entry name" value="CCDC22_N"/>
    <property type="match status" value="1"/>
</dbReference>
<dbReference type="VEuPathDB" id="VectorBase:SSCA002960"/>
<dbReference type="OrthoDB" id="10266736at2759"/>
<dbReference type="InterPro" id="IPR008530">
    <property type="entry name" value="CCDC22"/>
</dbReference>
<protein>
    <recommendedName>
        <fullName evidence="2">Coiled-coil domain-containing protein 22 homolog</fullName>
    </recommendedName>
</protein>
<name>A0A132A1U4_SARSC</name>
<dbReference type="Pfam" id="PF05667">
    <property type="entry name" value="CCDC22_CC"/>
    <property type="match status" value="1"/>
</dbReference>
<dbReference type="GO" id="GO:0097602">
    <property type="term" value="F:cullin family protein binding"/>
    <property type="evidence" value="ECO:0007669"/>
    <property type="project" value="TreeGrafter"/>
</dbReference>
<comment type="caution">
    <text evidence="5">The sequence shown here is derived from an EMBL/GenBank/DDBJ whole genome shotgun (WGS) entry which is preliminary data.</text>
</comment>
<organism evidence="5 6">
    <name type="scientific">Sarcoptes scabiei</name>
    <name type="common">Itch mite</name>
    <name type="synonym">Acarus scabiei</name>
    <dbReference type="NCBI Taxonomy" id="52283"/>
    <lineage>
        <taxon>Eukaryota</taxon>
        <taxon>Metazoa</taxon>
        <taxon>Ecdysozoa</taxon>
        <taxon>Arthropoda</taxon>
        <taxon>Chelicerata</taxon>
        <taxon>Arachnida</taxon>
        <taxon>Acari</taxon>
        <taxon>Acariformes</taxon>
        <taxon>Sarcoptiformes</taxon>
        <taxon>Astigmata</taxon>
        <taxon>Psoroptidia</taxon>
        <taxon>Sarcoptoidea</taxon>
        <taxon>Sarcoptidae</taxon>
        <taxon>Sarcoptinae</taxon>
        <taxon>Sarcoptes</taxon>
    </lineage>
</organism>
<reference evidence="5 6" key="1">
    <citation type="journal article" date="2015" name="Parasit. Vectors">
        <title>Draft genome of the scabies mite.</title>
        <authorList>
            <person name="Rider S.D.Jr."/>
            <person name="Morgan M.S."/>
            <person name="Arlian L.G."/>
        </authorList>
    </citation>
    <scope>NUCLEOTIDE SEQUENCE [LARGE SCALE GENOMIC DNA]</scope>
    <source>
        <strain evidence="5">Arlian Lab</strain>
    </source>
</reference>